<reference evidence="7" key="2">
    <citation type="journal article" date="2021" name="PeerJ">
        <title>Extensive microbial diversity within the chicken gut microbiome revealed by metagenomics and culture.</title>
        <authorList>
            <person name="Gilroy R."/>
            <person name="Ravi A."/>
            <person name="Getino M."/>
            <person name="Pursley I."/>
            <person name="Horton D.L."/>
            <person name="Alikhan N.F."/>
            <person name="Baker D."/>
            <person name="Gharbi K."/>
            <person name="Hall N."/>
            <person name="Watson M."/>
            <person name="Adriaenssens E.M."/>
            <person name="Foster-Nyarko E."/>
            <person name="Jarju S."/>
            <person name="Secka A."/>
            <person name="Antonio M."/>
            <person name="Oren A."/>
            <person name="Chaudhuri R.R."/>
            <person name="La Ragione R."/>
            <person name="Hildebrand F."/>
            <person name="Pallen M.J."/>
        </authorList>
    </citation>
    <scope>NUCLEOTIDE SEQUENCE</scope>
    <source>
        <strain evidence="7">ChiBcec2-4451</strain>
    </source>
</reference>
<comment type="subcellular location">
    <subcellularLocation>
        <location evidence="1">Cell membrane</location>
        <topology evidence="1">Multi-pass membrane protein</topology>
    </subcellularLocation>
</comment>
<protein>
    <submittedName>
        <fullName evidence="7">Lipopolysaccharide biosynthesis protein</fullName>
    </submittedName>
</protein>
<dbReference type="InterPro" id="IPR002797">
    <property type="entry name" value="Polysacc_synth"/>
</dbReference>
<evidence type="ECO:0000313" key="7">
    <source>
        <dbReference type="EMBL" id="HIV12047.1"/>
    </source>
</evidence>
<dbReference type="PANTHER" id="PTHR30250">
    <property type="entry name" value="PST FAMILY PREDICTED COLANIC ACID TRANSPORTER"/>
    <property type="match status" value="1"/>
</dbReference>
<keyword evidence="4 6" id="KW-1133">Transmembrane helix</keyword>
<feature type="transmembrane region" description="Helical" evidence="6">
    <location>
        <begin position="284"/>
        <end position="306"/>
    </location>
</feature>
<feature type="transmembrane region" description="Helical" evidence="6">
    <location>
        <begin position="82"/>
        <end position="106"/>
    </location>
</feature>
<feature type="transmembrane region" description="Helical" evidence="6">
    <location>
        <begin position="207"/>
        <end position="231"/>
    </location>
</feature>
<evidence type="ECO:0000256" key="4">
    <source>
        <dbReference type="ARBA" id="ARBA00022989"/>
    </source>
</evidence>
<evidence type="ECO:0000256" key="1">
    <source>
        <dbReference type="ARBA" id="ARBA00004651"/>
    </source>
</evidence>
<feature type="transmembrane region" description="Helical" evidence="6">
    <location>
        <begin position="12"/>
        <end position="37"/>
    </location>
</feature>
<comment type="caution">
    <text evidence="7">The sequence shown here is derived from an EMBL/GenBank/DDBJ whole genome shotgun (WGS) entry which is preliminary data.</text>
</comment>
<organism evidence="7 8">
    <name type="scientific">Candidatus Pullilachnospira stercoravium</name>
    <dbReference type="NCBI Taxonomy" id="2840913"/>
    <lineage>
        <taxon>Bacteria</taxon>
        <taxon>Bacillati</taxon>
        <taxon>Bacillota</taxon>
        <taxon>Clostridia</taxon>
        <taxon>Lachnospirales</taxon>
        <taxon>Lachnospiraceae</taxon>
        <taxon>Lachnospiraceae incertae sedis</taxon>
        <taxon>Candidatus Pullilachnospira</taxon>
    </lineage>
</organism>
<sequence length="410" mass="45657">MEHKKISMKASILWNSWGSIFYLGCQWLLTVLVVRLAGVEESGILSLAMSVSNIWYSLAVYGMRNYQVSDVTDKYKNGTYIFSRWITGFLSLAGCVIYTAVISYSLEQKLCILIYFLYKLTEAYFDIYAGIYQKEWRMDFIGKSMTARGVLTLGSFTVVLGLTGNMVLTLAVMAATCAAFVILYDVRTAGKLTDTSLVWDRRAVWNLLKECSPLVVYTLLSTAIGTIPRIIMERYLGSYQLGIYGSVATPTLIIQMGATYIFNPFVTLFGERYQQRDRKGFGKALRSCCLAVAAIAAAGLVGGRLLGHWGLNLLYGQEVAAHEELLLPLIFCTVLTAFAWLLCGVLTAVREFRGLVWANVWAVICSAAASLLLERSMGMQGASLALALATVVEIAVLWFYLFRKMRKNFQ</sequence>
<keyword evidence="3 6" id="KW-0812">Transmembrane</keyword>
<dbReference type="PANTHER" id="PTHR30250:SF11">
    <property type="entry name" value="O-ANTIGEN TRANSPORTER-RELATED"/>
    <property type="match status" value="1"/>
</dbReference>
<evidence type="ECO:0000256" key="2">
    <source>
        <dbReference type="ARBA" id="ARBA00022475"/>
    </source>
</evidence>
<evidence type="ECO:0000256" key="5">
    <source>
        <dbReference type="ARBA" id="ARBA00023136"/>
    </source>
</evidence>
<feature type="transmembrane region" description="Helical" evidence="6">
    <location>
        <begin position="43"/>
        <end position="61"/>
    </location>
</feature>
<feature type="transmembrane region" description="Helical" evidence="6">
    <location>
        <begin position="356"/>
        <end position="373"/>
    </location>
</feature>
<evidence type="ECO:0000256" key="3">
    <source>
        <dbReference type="ARBA" id="ARBA00022692"/>
    </source>
</evidence>
<name>A0A9D1NSK3_9FIRM</name>
<dbReference type="GO" id="GO:0005886">
    <property type="term" value="C:plasma membrane"/>
    <property type="evidence" value="ECO:0007669"/>
    <property type="project" value="UniProtKB-SubCell"/>
</dbReference>
<proteinExistence type="predicted"/>
<dbReference type="InterPro" id="IPR050833">
    <property type="entry name" value="Poly_Biosynth_Transport"/>
</dbReference>
<gene>
    <name evidence="7" type="ORF">IAA63_02765</name>
</gene>
<evidence type="ECO:0000313" key="8">
    <source>
        <dbReference type="Proteomes" id="UP000886723"/>
    </source>
</evidence>
<keyword evidence="5 6" id="KW-0472">Membrane</keyword>
<accession>A0A9D1NSK3</accession>
<feature type="transmembrane region" description="Helical" evidence="6">
    <location>
        <begin position="326"/>
        <end position="349"/>
    </location>
</feature>
<feature type="transmembrane region" description="Helical" evidence="6">
    <location>
        <begin position="168"/>
        <end position="186"/>
    </location>
</feature>
<keyword evidence="2" id="KW-1003">Cell membrane</keyword>
<feature type="transmembrane region" description="Helical" evidence="6">
    <location>
        <begin position="379"/>
        <end position="402"/>
    </location>
</feature>
<dbReference type="EMBL" id="DVON01000052">
    <property type="protein sequence ID" value="HIV12047.1"/>
    <property type="molecule type" value="Genomic_DNA"/>
</dbReference>
<dbReference type="Proteomes" id="UP000886723">
    <property type="component" value="Unassembled WGS sequence"/>
</dbReference>
<feature type="transmembrane region" description="Helical" evidence="6">
    <location>
        <begin position="243"/>
        <end position="263"/>
    </location>
</feature>
<reference evidence="7" key="1">
    <citation type="submission" date="2020-10" db="EMBL/GenBank/DDBJ databases">
        <authorList>
            <person name="Gilroy R."/>
        </authorList>
    </citation>
    <scope>NUCLEOTIDE SEQUENCE</scope>
    <source>
        <strain evidence="7">ChiBcec2-4451</strain>
    </source>
</reference>
<evidence type="ECO:0000256" key="6">
    <source>
        <dbReference type="SAM" id="Phobius"/>
    </source>
</evidence>
<dbReference type="AlphaFoldDB" id="A0A9D1NSK3"/>
<dbReference type="Pfam" id="PF01943">
    <property type="entry name" value="Polysacc_synt"/>
    <property type="match status" value="1"/>
</dbReference>